<feature type="transmembrane region" description="Helical" evidence="7">
    <location>
        <begin position="275"/>
        <end position="292"/>
    </location>
</feature>
<keyword evidence="3" id="KW-1003">Cell membrane</keyword>
<dbReference type="AlphaFoldDB" id="A0A9D1P6F8"/>
<evidence type="ECO:0000313" key="10">
    <source>
        <dbReference type="Proteomes" id="UP000886884"/>
    </source>
</evidence>
<reference evidence="9" key="1">
    <citation type="submission" date="2020-10" db="EMBL/GenBank/DDBJ databases">
        <authorList>
            <person name="Gilroy R."/>
        </authorList>
    </citation>
    <scope>NUCLEOTIDE SEQUENCE</scope>
    <source>
        <strain evidence="9">CHK183-6373</strain>
    </source>
</reference>
<evidence type="ECO:0000256" key="2">
    <source>
        <dbReference type="ARBA" id="ARBA00022448"/>
    </source>
</evidence>
<keyword evidence="2 7" id="KW-0813">Transport</keyword>
<feature type="domain" description="ABC transmembrane type-1" evidence="8">
    <location>
        <begin position="83"/>
        <end position="289"/>
    </location>
</feature>
<accession>A0A9D1P6F8</accession>
<dbReference type="Proteomes" id="UP000886884">
    <property type="component" value="Unassembled WGS sequence"/>
</dbReference>
<dbReference type="PANTHER" id="PTHR43744:SF9">
    <property type="entry name" value="POLYGALACTURONAN_RHAMNOGALACTURONAN TRANSPORT SYSTEM PERMEASE PROTEIN YTCP"/>
    <property type="match status" value="1"/>
</dbReference>
<evidence type="ECO:0000256" key="4">
    <source>
        <dbReference type="ARBA" id="ARBA00022692"/>
    </source>
</evidence>
<evidence type="ECO:0000313" key="9">
    <source>
        <dbReference type="EMBL" id="HIV27142.1"/>
    </source>
</evidence>
<keyword evidence="5 7" id="KW-1133">Transmembrane helix</keyword>
<sequence>MTGISTSNKVNRIRDRSPLSRAILYFVAALVAFITIYPMYYVLVLSLSAPREALTMRVYWWPKGFFVDSYTRILSDNQLWTSYRNTIIYCSSRAVLTLLTSVMAAYPLTVPHLFGRKFVTMFLLIPMYVTGGIIPEFILMTKLGLYNTPWSLILPGSYSIWYIILVRSYFRTVPEALRESAKIDGANSYQILKDVFLPTSKPILAVVALYTIIGVWNSWYHASVYITDREWQPLQLFLRRVLVEQTEQLSNLAFADAEAVERAQEQQISNNQLKYTIIIISSLPMLVAYPFFQKYFVQGVMLGSLKE</sequence>
<dbReference type="Pfam" id="PF00528">
    <property type="entry name" value="BPD_transp_1"/>
    <property type="match status" value="1"/>
</dbReference>
<evidence type="ECO:0000256" key="7">
    <source>
        <dbReference type="RuleBase" id="RU363032"/>
    </source>
</evidence>
<proteinExistence type="inferred from homology"/>
<evidence type="ECO:0000259" key="8">
    <source>
        <dbReference type="PROSITE" id="PS50928"/>
    </source>
</evidence>
<name>A0A9D1P6F8_9FIRM</name>
<evidence type="ECO:0000256" key="6">
    <source>
        <dbReference type="ARBA" id="ARBA00023136"/>
    </source>
</evidence>
<feature type="transmembrane region" description="Helical" evidence="7">
    <location>
        <begin position="118"/>
        <end position="138"/>
    </location>
</feature>
<evidence type="ECO:0000256" key="5">
    <source>
        <dbReference type="ARBA" id="ARBA00022989"/>
    </source>
</evidence>
<dbReference type="SUPFAM" id="SSF161098">
    <property type="entry name" value="MetI-like"/>
    <property type="match status" value="1"/>
</dbReference>
<reference evidence="9" key="2">
    <citation type="journal article" date="2021" name="PeerJ">
        <title>Extensive microbial diversity within the chicken gut microbiome revealed by metagenomics and culture.</title>
        <authorList>
            <person name="Gilroy R."/>
            <person name="Ravi A."/>
            <person name="Getino M."/>
            <person name="Pursley I."/>
            <person name="Horton D.L."/>
            <person name="Alikhan N.F."/>
            <person name="Baker D."/>
            <person name="Gharbi K."/>
            <person name="Hall N."/>
            <person name="Watson M."/>
            <person name="Adriaenssens E.M."/>
            <person name="Foster-Nyarko E."/>
            <person name="Jarju S."/>
            <person name="Secka A."/>
            <person name="Antonio M."/>
            <person name="Oren A."/>
            <person name="Chaudhuri R.R."/>
            <person name="La Ragione R."/>
            <person name="Hildebrand F."/>
            <person name="Pallen M.J."/>
        </authorList>
    </citation>
    <scope>NUCLEOTIDE SEQUENCE</scope>
    <source>
        <strain evidence="9">CHK183-6373</strain>
    </source>
</reference>
<comment type="similarity">
    <text evidence="7">Belongs to the binding-protein-dependent transport system permease family.</text>
</comment>
<evidence type="ECO:0000256" key="1">
    <source>
        <dbReference type="ARBA" id="ARBA00004651"/>
    </source>
</evidence>
<comment type="subcellular location">
    <subcellularLocation>
        <location evidence="1 7">Cell membrane</location>
        <topology evidence="1 7">Multi-pass membrane protein</topology>
    </subcellularLocation>
</comment>
<dbReference type="GO" id="GO:0055085">
    <property type="term" value="P:transmembrane transport"/>
    <property type="evidence" value="ECO:0007669"/>
    <property type="project" value="InterPro"/>
</dbReference>
<dbReference type="CDD" id="cd06261">
    <property type="entry name" value="TM_PBP2"/>
    <property type="match status" value="1"/>
</dbReference>
<organism evidence="9 10">
    <name type="scientific">Candidatus Ornithocaccomicrobium faecavium</name>
    <dbReference type="NCBI Taxonomy" id="2840890"/>
    <lineage>
        <taxon>Bacteria</taxon>
        <taxon>Bacillati</taxon>
        <taxon>Bacillota</taxon>
        <taxon>Clostridia</taxon>
        <taxon>Candidatus Ornithocaccomicrobium</taxon>
    </lineage>
</organism>
<feature type="transmembrane region" description="Helical" evidence="7">
    <location>
        <begin position="22"/>
        <end position="43"/>
    </location>
</feature>
<dbReference type="EMBL" id="DVOT01000074">
    <property type="protein sequence ID" value="HIV27142.1"/>
    <property type="molecule type" value="Genomic_DNA"/>
</dbReference>
<dbReference type="PROSITE" id="PS50928">
    <property type="entry name" value="ABC_TM1"/>
    <property type="match status" value="1"/>
</dbReference>
<dbReference type="Gene3D" id="1.10.3720.10">
    <property type="entry name" value="MetI-like"/>
    <property type="match status" value="1"/>
</dbReference>
<keyword evidence="4 7" id="KW-0812">Transmembrane</keyword>
<evidence type="ECO:0000256" key="3">
    <source>
        <dbReference type="ARBA" id="ARBA00022475"/>
    </source>
</evidence>
<dbReference type="InterPro" id="IPR000515">
    <property type="entry name" value="MetI-like"/>
</dbReference>
<dbReference type="PANTHER" id="PTHR43744">
    <property type="entry name" value="ABC TRANSPORTER PERMEASE PROTEIN MG189-RELATED-RELATED"/>
    <property type="match status" value="1"/>
</dbReference>
<dbReference type="InterPro" id="IPR035906">
    <property type="entry name" value="MetI-like_sf"/>
</dbReference>
<gene>
    <name evidence="9" type="ORF">IAA64_04185</name>
</gene>
<protein>
    <submittedName>
        <fullName evidence="9">Carbohydrate ABC transporter permease</fullName>
    </submittedName>
</protein>
<keyword evidence="6 7" id="KW-0472">Membrane</keyword>
<feature type="transmembrane region" description="Helical" evidence="7">
    <location>
        <begin position="203"/>
        <end position="222"/>
    </location>
</feature>
<dbReference type="GO" id="GO:0005886">
    <property type="term" value="C:plasma membrane"/>
    <property type="evidence" value="ECO:0007669"/>
    <property type="project" value="UniProtKB-SubCell"/>
</dbReference>
<comment type="caution">
    <text evidence="9">The sequence shown here is derived from an EMBL/GenBank/DDBJ whole genome shotgun (WGS) entry which is preliminary data.</text>
</comment>
<feature type="transmembrane region" description="Helical" evidence="7">
    <location>
        <begin position="150"/>
        <end position="170"/>
    </location>
</feature>